<sequence length="187" mass="22322">YSTIMNSIEKTIIRFYAANTFMFDHQDEKHYSNTEKNNVLLNIQKALSEDGINMSTKQIKDKYKYLRDIFVKTDKLIEAKQNLTYLQKCIYQRMYFIKPFLDSSSKPRSTYEVKRDIKVQETASKAVNQGIQEYFISTKRSMPNKYVHMLNEKLQAENSNRHVKHAVMKFFIILKSIRIFKDYLQTQ</sequence>
<protein>
    <recommendedName>
        <fullName evidence="1">MADF domain-containing protein</fullName>
    </recommendedName>
</protein>
<organism evidence="2 3">
    <name type="scientific">Trichomalopsis sarcophagae</name>
    <dbReference type="NCBI Taxonomy" id="543379"/>
    <lineage>
        <taxon>Eukaryota</taxon>
        <taxon>Metazoa</taxon>
        <taxon>Ecdysozoa</taxon>
        <taxon>Arthropoda</taxon>
        <taxon>Hexapoda</taxon>
        <taxon>Insecta</taxon>
        <taxon>Pterygota</taxon>
        <taxon>Neoptera</taxon>
        <taxon>Endopterygota</taxon>
        <taxon>Hymenoptera</taxon>
        <taxon>Apocrita</taxon>
        <taxon>Proctotrupomorpha</taxon>
        <taxon>Chalcidoidea</taxon>
        <taxon>Pteromalidae</taxon>
        <taxon>Pteromalinae</taxon>
        <taxon>Trichomalopsis</taxon>
    </lineage>
</organism>
<feature type="non-terminal residue" evidence="2">
    <location>
        <position position="187"/>
    </location>
</feature>
<evidence type="ECO:0000313" key="3">
    <source>
        <dbReference type="Proteomes" id="UP000215335"/>
    </source>
</evidence>
<dbReference type="AlphaFoldDB" id="A0A232EMZ1"/>
<evidence type="ECO:0000259" key="1">
    <source>
        <dbReference type="Pfam" id="PF10545"/>
    </source>
</evidence>
<comment type="caution">
    <text evidence="2">The sequence shown here is derived from an EMBL/GenBank/DDBJ whole genome shotgun (WGS) entry which is preliminary data.</text>
</comment>
<name>A0A232EMZ1_9HYME</name>
<reference evidence="2 3" key="1">
    <citation type="journal article" date="2017" name="Curr. Biol.">
        <title>The Evolution of Venom by Co-option of Single-Copy Genes.</title>
        <authorList>
            <person name="Martinson E.O."/>
            <person name="Mrinalini"/>
            <person name="Kelkar Y.D."/>
            <person name="Chang C.H."/>
            <person name="Werren J.H."/>
        </authorList>
    </citation>
    <scope>NUCLEOTIDE SEQUENCE [LARGE SCALE GENOMIC DNA]</scope>
    <source>
        <strain evidence="2 3">Alberta</strain>
        <tissue evidence="2">Whole body</tissue>
    </source>
</reference>
<keyword evidence="3" id="KW-1185">Reference proteome</keyword>
<evidence type="ECO:0000313" key="2">
    <source>
        <dbReference type="EMBL" id="OXU19691.1"/>
    </source>
</evidence>
<dbReference type="Pfam" id="PF10545">
    <property type="entry name" value="MADF_DNA_bdg"/>
    <property type="match status" value="1"/>
</dbReference>
<dbReference type="EMBL" id="NNAY01003283">
    <property type="protein sequence ID" value="OXU19691.1"/>
    <property type="molecule type" value="Genomic_DNA"/>
</dbReference>
<dbReference type="Proteomes" id="UP000215335">
    <property type="component" value="Unassembled WGS sequence"/>
</dbReference>
<gene>
    <name evidence="2" type="ORF">TSAR_007342</name>
</gene>
<accession>A0A232EMZ1</accession>
<feature type="domain" description="MADF" evidence="1">
    <location>
        <begin position="13"/>
        <end position="96"/>
    </location>
</feature>
<dbReference type="OrthoDB" id="10452666at2759"/>
<feature type="non-terminal residue" evidence="2">
    <location>
        <position position="1"/>
    </location>
</feature>
<dbReference type="InterPro" id="IPR006578">
    <property type="entry name" value="MADF-dom"/>
</dbReference>
<proteinExistence type="predicted"/>